<gene>
    <name evidence="1" type="ORF">GCM10022255_069230</name>
</gene>
<accession>A0ABP8DI60</accession>
<organism evidence="1 2">
    <name type="scientific">Dactylosporangium darangshiense</name>
    <dbReference type="NCBI Taxonomy" id="579108"/>
    <lineage>
        <taxon>Bacteria</taxon>
        <taxon>Bacillati</taxon>
        <taxon>Actinomycetota</taxon>
        <taxon>Actinomycetes</taxon>
        <taxon>Micromonosporales</taxon>
        <taxon>Micromonosporaceae</taxon>
        <taxon>Dactylosporangium</taxon>
    </lineage>
</organism>
<evidence type="ECO:0000313" key="2">
    <source>
        <dbReference type="Proteomes" id="UP001500620"/>
    </source>
</evidence>
<comment type="caution">
    <text evidence="1">The sequence shown here is derived from an EMBL/GenBank/DDBJ whole genome shotgun (WGS) entry which is preliminary data.</text>
</comment>
<keyword evidence="2" id="KW-1185">Reference proteome</keyword>
<sequence length="193" mass="19013">MVGVPVGPVVGGALLGPLVGPVLGLALSEAVGLLLGGAELGLPVVADGVGLPPGAAQVATATLMVAASVPLPALMVTRMAMIVTEPLLLRIFTPCSTVPFLPSDPAAVPVTLEVASPFVHDADAEDAETSPPKAVKPLTVAVAFPPPARTVAALTVTVPSEECAPPLAVRVLPSVEVTDGVAPIGAAPLAEMP</sequence>
<evidence type="ECO:0000313" key="1">
    <source>
        <dbReference type="EMBL" id="GAA4256436.1"/>
    </source>
</evidence>
<dbReference type="EMBL" id="BAABAT010000024">
    <property type="protein sequence ID" value="GAA4256436.1"/>
    <property type="molecule type" value="Genomic_DNA"/>
</dbReference>
<protein>
    <submittedName>
        <fullName evidence="1">Uncharacterized protein</fullName>
    </submittedName>
</protein>
<dbReference type="Proteomes" id="UP001500620">
    <property type="component" value="Unassembled WGS sequence"/>
</dbReference>
<name>A0ABP8DI60_9ACTN</name>
<proteinExistence type="predicted"/>
<reference evidence="2" key="1">
    <citation type="journal article" date="2019" name="Int. J. Syst. Evol. Microbiol.">
        <title>The Global Catalogue of Microorganisms (GCM) 10K type strain sequencing project: providing services to taxonomists for standard genome sequencing and annotation.</title>
        <authorList>
            <consortium name="The Broad Institute Genomics Platform"/>
            <consortium name="The Broad Institute Genome Sequencing Center for Infectious Disease"/>
            <person name="Wu L."/>
            <person name="Ma J."/>
        </authorList>
    </citation>
    <scope>NUCLEOTIDE SEQUENCE [LARGE SCALE GENOMIC DNA]</scope>
    <source>
        <strain evidence="2">JCM 17441</strain>
    </source>
</reference>